<feature type="compositionally biased region" description="Basic residues" evidence="1">
    <location>
        <begin position="451"/>
        <end position="461"/>
    </location>
</feature>
<dbReference type="KEGG" id="tml:GSTUM_00011771001"/>
<dbReference type="InParanoid" id="D5GPA2"/>
<name>D5GPA2_TUBMM</name>
<evidence type="ECO:0000256" key="1">
    <source>
        <dbReference type="SAM" id="MobiDB-lite"/>
    </source>
</evidence>
<keyword evidence="3" id="KW-1185">Reference proteome</keyword>
<feature type="compositionally biased region" description="Polar residues" evidence="1">
    <location>
        <begin position="437"/>
        <end position="448"/>
    </location>
</feature>
<dbReference type="EMBL" id="FN430373">
    <property type="protein sequence ID" value="CAZ86367.1"/>
    <property type="molecule type" value="Genomic_DNA"/>
</dbReference>
<gene>
    <name evidence="2" type="ORF">GSTUM_00011771001</name>
</gene>
<feature type="compositionally biased region" description="Polar residues" evidence="1">
    <location>
        <begin position="632"/>
        <end position="646"/>
    </location>
</feature>
<feature type="compositionally biased region" description="Polar residues" evidence="1">
    <location>
        <begin position="557"/>
        <end position="575"/>
    </location>
</feature>
<feature type="region of interest" description="Disordered" evidence="1">
    <location>
        <begin position="243"/>
        <end position="276"/>
    </location>
</feature>
<feature type="region of interest" description="Disordered" evidence="1">
    <location>
        <begin position="180"/>
        <end position="221"/>
    </location>
</feature>
<evidence type="ECO:0000313" key="3">
    <source>
        <dbReference type="Proteomes" id="UP000006911"/>
    </source>
</evidence>
<protein>
    <submittedName>
        <fullName evidence="2">(Perigord truffle) hypothetical protein</fullName>
    </submittedName>
</protein>
<feature type="region of interest" description="Disordered" evidence="1">
    <location>
        <begin position="139"/>
        <end position="166"/>
    </location>
</feature>
<evidence type="ECO:0000313" key="2">
    <source>
        <dbReference type="EMBL" id="CAZ86367.1"/>
    </source>
</evidence>
<feature type="compositionally biased region" description="Polar residues" evidence="1">
    <location>
        <begin position="139"/>
        <end position="151"/>
    </location>
</feature>
<dbReference type="HOGENOM" id="CLU_392871_0_0_1"/>
<proteinExistence type="predicted"/>
<dbReference type="Proteomes" id="UP000006911">
    <property type="component" value="Unassembled WGS sequence"/>
</dbReference>
<organism evidence="2 3">
    <name type="scientific">Tuber melanosporum (strain Mel28)</name>
    <name type="common">Perigord black truffle</name>
    <dbReference type="NCBI Taxonomy" id="656061"/>
    <lineage>
        <taxon>Eukaryota</taxon>
        <taxon>Fungi</taxon>
        <taxon>Dikarya</taxon>
        <taxon>Ascomycota</taxon>
        <taxon>Pezizomycotina</taxon>
        <taxon>Pezizomycetes</taxon>
        <taxon>Pezizales</taxon>
        <taxon>Tuberaceae</taxon>
        <taxon>Tuber</taxon>
    </lineage>
</organism>
<dbReference type="RefSeq" id="XP_002842176.1">
    <property type="nucleotide sequence ID" value="XM_002842130.1"/>
</dbReference>
<dbReference type="AlphaFoldDB" id="D5GPA2"/>
<dbReference type="GeneID" id="9186607"/>
<accession>D5GPA2</accession>
<feature type="region of interest" description="Disordered" evidence="1">
    <location>
        <begin position="424"/>
        <end position="682"/>
    </location>
</feature>
<sequence length="702" mass="76295">MVPPPIQSKHRKPITYGRLSHSNSTNFKVFQDTVEGRNRNEEPRATEIVPRRVRASGLLPTLPPMAEQSFQRSEFNSIYHIGDDVGGDPFADPPALNPQAPARLVHTKEVKQSSLSRKVALAEKSANYPILRNTTVAITSDAASPSGTDRTSGPPPRPRKIRHYAPSLGDQDLSYLLSPSKARSPISEDNFRRSSTRAGERKVNRLYSTPPAGSGVDQHGMADGNTRASIWVRDKAGYLMKKTAGKMGSSPPNARCKSHREEATPTTLGKTSRGGVRKNIFPRYSVEGMKRRRKGYDPVPATTDCGTGYESNGDSSVKDPFGSGQDGDFEHGIFAGESSDYLVEIPKKRRNAQEPYGWGARAQSTQNLLAQVKETNPFMKEAGTRYRSRNFKYDAELEDRNSGEDWDEREALIAGAAESLMAYMSDSNENVPPGPVVQSTSKSPSWSQLRDHRKNKSKKQAGKPPPPENKRNSRSKFLASAGDTGTDSSVGLSAKGSSADVARESPEGIPTVHTPGGIKHHDVKSGKLVRNKKPGEDGLGSWDNPGGRKSFPDSLPVSVSPQNATYPGASQTGGTEDSRQGSRIPNAGIGKDTRSKASLGTRRMRENRQGKNGKPITPLEDSTFQGPIRIPRNTSANIVGNKSVGSHSHGAAPLGKTPPKSMPYNTKRKKDVEKKTGGPKVEMVCEDDDLDELQMDLPGMRI</sequence>
<feature type="region of interest" description="Disordered" evidence="1">
    <location>
        <begin position="1"/>
        <end position="20"/>
    </location>
</feature>
<reference evidence="2 3" key="1">
    <citation type="journal article" date="2010" name="Nature">
        <title>Perigord black truffle genome uncovers evolutionary origins and mechanisms of symbiosis.</title>
        <authorList>
            <person name="Martin F."/>
            <person name="Kohler A."/>
            <person name="Murat C."/>
            <person name="Balestrini R."/>
            <person name="Coutinho P.M."/>
            <person name="Jaillon O."/>
            <person name="Montanini B."/>
            <person name="Morin E."/>
            <person name="Noel B."/>
            <person name="Percudani R."/>
            <person name="Porcel B."/>
            <person name="Rubini A."/>
            <person name="Amicucci A."/>
            <person name="Amselem J."/>
            <person name="Anthouard V."/>
            <person name="Arcioni S."/>
            <person name="Artiguenave F."/>
            <person name="Aury J.M."/>
            <person name="Ballario P."/>
            <person name="Bolchi A."/>
            <person name="Brenna A."/>
            <person name="Brun A."/>
            <person name="Buee M."/>
            <person name="Cantarel B."/>
            <person name="Chevalier G."/>
            <person name="Couloux A."/>
            <person name="Da Silva C."/>
            <person name="Denoeud F."/>
            <person name="Duplessis S."/>
            <person name="Ghignone S."/>
            <person name="Hilselberger B."/>
            <person name="Iotti M."/>
            <person name="Marcais B."/>
            <person name="Mello A."/>
            <person name="Miranda M."/>
            <person name="Pacioni G."/>
            <person name="Quesneville H."/>
            <person name="Riccioni C."/>
            <person name="Ruotolo R."/>
            <person name="Splivallo R."/>
            <person name="Stocchi V."/>
            <person name="Tisserant E."/>
            <person name="Viscomi A.R."/>
            <person name="Zambonelli A."/>
            <person name="Zampieri E."/>
            <person name="Henrissat B."/>
            <person name="Lebrun M.H."/>
            <person name="Paolocci F."/>
            <person name="Bonfante P."/>
            <person name="Ottonello S."/>
            <person name="Wincker P."/>
        </authorList>
    </citation>
    <scope>NUCLEOTIDE SEQUENCE [LARGE SCALE GENOMIC DNA]</scope>
    <source>
        <strain evidence="2 3">Mel28</strain>
    </source>
</reference>